<reference evidence="5 6" key="1">
    <citation type="submission" date="2024-07" db="EMBL/GenBank/DDBJ databases">
        <authorList>
            <person name="Thanompreechachai J."/>
            <person name="Duangmal K."/>
        </authorList>
    </citation>
    <scope>NUCLEOTIDE SEQUENCE [LARGE SCALE GENOMIC DNA]</scope>
    <source>
        <strain evidence="5 6">TBRC 1896</strain>
    </source>
</reference>
<dbReference type="InterPro" id="IPR050204">
    <property type="entry name" value="AraC_XylS_family_regulators"/>
</dbReference>
<dbReference type="Pfam" id="PF02311">
    <property type="entry name" value="AraC_binding"/>
    <property type="match status" value="1"/>
</dbReference>
<evidence type="ECO:0000256" key="1">
    <source>
        <dbReference type="ARBA" id="ARBA00023015"/>
    </source>
</evidence>
<dbReference type="PROSITE" id="PS01124">
    <property type="entry name" value="HTH_ARAC_FAMILY_2"/>
    <property type="match status" value="1"/>
</dbReference>
<dbReference type="PANTHER" id="PTHR46796:SF6">
    <property type="entry name" value="ARAC SUBFAMILY"/>
    <property type="match status" value="1"/>
</dbReference>
<dbReference type="InterPro" id="IPR003313">
    <property type="entry name" value="AraC-bd"/>
</dbReference>
<proteinExistence type="predicted"/>
<dbReference type="SMART" id="SM00342">
    <property type="entry name" value="HTH_ARAC"/>
    <property type="match status" value="1"/>
</dbReference>
<keyword evidence="6" id="KW-1185">Reference proteome</keyword>
<comment type="caution">
    <text evidence="5">The sequence shown here is derived from an EMBL/GenBank/DDBJ whole genome shotgun (WGS) entry which is preliminary data.</text>
</comment>
<dbReference type="InterPro" id="IPR009057">
    <property type="entry name" value="Homeodomain-like_sf"/>
</dbReference>
<dbReference type="Gene3D" id="2.60.120.10">
    <property type="entry name" value="Jelly Rolls"/>
    <property type="match status" value="1"/>
</dbReference>
<protein>
    <submittedName>
        <fullName evidence="5">Helix-turn-helix domain-containing protein</fullName>
    </submittedName>
</protein>
<dbReference type="InterPro" id="IPR014710">
    <property type="entry name" value="RmlC-like_jellyroll"/>
</dbReference>
<name>A0ABV4I012_9ACTN</name>
<dbReference type="InterPro" id="IPR018060">
    <property type="entry name" value="HTH_AraC"/>
</dbReference>
<dbReference type="PANTHER" id="PTHR46796">
    <property type="entry name" value="HTH-TYPE TRANSCRIPTIONAL ACTIVATOR RHAS-RELATED"/>
    <property type="match status" value="1"/>
</dbReference>
<evidence type="ECO:0000313" key="6">
    <source>
        <dbReference type="Proteomes" id="UP001566476"/>
    </source>
</evidence>
<dbReference type="InterPro" id="IPR037923">
    <property type="entry name" value="HTH-like"/>
</dbReference>
<feature type="domain" description="HTH araC/xylS-type" evidence="4">
    <location>
        <begin position="172"/>
        <end position="270"/>
    </location>
</feature>
<sequence length="278" mass="29401">METAEPALWVHRGSAPPMREFHRHDDVEVNVAVRGSLEYLIGGRRTTVPEGHTALFWAAVPHRLARQDEPRDSDICWVHLPLSTVLRWSLPEGAAARIVSHGVVVVPTAAVGDHVVAQFGTWQRDLAAGADTGAVLLEGQALLLRILAAEGSAGPAPADTAPGSRADLRPVARMARFTAENFRSGISAADIARAANLNPNYATTLFRSTVGVTLGEQLLRHRIAEAQRLLLTTTMTTAAVAHAAGFGSGSSLYAHFSKACGCSPGAYRATRAVTPAGP</sequence>
<accession>A0ABV4I012</accession>
<keyword evidence="3" id="KW-0804">Transcription</keyword>
<gene>
    <name evidence="5" type="ORF">AB2L28_07115</name>
</gene>
<dbReference type="EMBL" id="JBGGTQ010000003">
    <property type="protein sequence ID" value="MEZ0492004.1"/>
    <property type="molecule type" value="Genomic_DNA"/>
</dbReference>
<keyword evidence="2" id="KW-0238">DNA-binding</keyword>
<dbReference type="Gene3D" id="1.10.10.60">
    <property type="entry name" value="Homeodomain-like"/>
    <property type="match status" value="1"/>
</dbReference>
<evidence type="ECO:0000256" key="2">
    <source>
        <dbReference type="ARBA" id="ARBA00023125"/>
    </source>
</evidence>
<dbReference type="SUPFAM" id="SSF46689">
    <property type="entry name" value="Homeodomain-like"/>
    <property type="match status" value="1"/>
</dbReference>
<evidence type="ECO:0000313" key="5">
    <source>
        <dbReference type="EMBL" id="MEZ0492004.1"/>
    </source>
</evidence>
<evidence type="ECO:0000256" key="3">
    <source>
        <dbReference type="ARBA" id="ARBA00023163"/>
    </source>
</evidence>
<keyword evidence="1" id="KW-0805">Transcription regulation</keyword>
<organism evidence="5 6">
    <name type="scientific">Kineococcus mangrovi</name>
    <dbReference type="NCBI Taxonomy" id="1660183"/>
    <lineage>
        <taxon>Bacteria</taxon>
        <taxon>Bacillati</taxon>
        <taxon>Actinomycetota</taxon>
        <taxon>Actinomycetes</taxon>
        <taxon>Kineosporiales</taxon>
        <taxon>Kineosporiaceae</taxon>
        <taxon>Kineococcus</taxon>
    </lineage>
</organism>
<dbReference type="Proteomes" id="UP001566476">
    <property type="component" value="Unassembled WGS sequence"/>
</dbReference>
<dbReference type="RefSeq" id="WP_370718056.1">
    <property type="nucleotide sequence ID" value="NZ_JBGGTQ010000003.1"/>
</dbReference>
<dbReference type="SUPFAM" id="SSF51215">
    <property type="entry name" value="Regulatory protein AraC"/>
    <property type="match status" value="1"/>
</dbReference>
<evidence type="ECO:0000259" key="4">
    <source>
        <dbReference type="PROSITE" id="PS01124"/>
    </source>
</evidence>
<dbReference type="Pfam" id="PF12833">
    <property type="entry name" value="HTH_18"/>
    <property type="match status" value="1"/>
</dbReference>